<gene>
    <name evidence="5" type="ORF">TSACC_2998</name>
</gene>
<keyword evidence="3" id="KW-0804">Transcription</keyword>
<dbReference type="PANTHER" id="PTHR30146">
    <property type="entry name" value="LACI-RELATED TRANSCRIPTIONAL REPRESSOR"/>
    <property type="match status" value="1"/>
</dbReference>
<evidence type="ECO:0000313" key="5">
    <source>
        <dbReference type="EMBL" id="GAT32599.1"/>
    </source>
</evidence>
<dbReference type="Proteomes" id="UP000076023">
    <property type="component" value="Unassembled WGS sequence"/>
</dbReference>
<dbReference type="STRING" id="690879.TSACC_2998"/>
<accession>A0A146G460</accession>
<protein>
    <submittedName>
        <fullName evidence="5">LacI family transcriptional regulator</fullName>
    </submittedName>
</protein>
<dbReference type="PROSITE" id="PS50932">
    <property type="entry name" value="HTH_LACI_2"/>
    <property type="match status" value="1"/>
</dbReference>
<proteinExistence type="predicted"/>
<evidence type="ECO:0000313" key="6">
    <source>
        <dbReference type="Proteomes" id="UP000076023"/>
    </source>
</evidence>
<evidence type="ECO:0000256" key="3">
    <source>
        <dbReference type="ARBA" id="ARBA00023163"/>
    </source>
</evidence>
<keyword evidence="2" id="KW-0238">DNA-binding</keyword>
<dbReference type="EMBL" id="BDCO01000002">
    <property type="protein sequence ID" value="GAT32599.1"/>
    <property type="molecule type" value="Genomic_DNA"/>
</dbReference>
<dbReference type="SMART" id="SM00354">
    <property type="entry name" value="HTH_LACI"/>
    <property type="match status" value="1"/>
</dbReference>
<dbReference type="InterPro" id="IPR028082">
    <property type="entry name" value="Peripla_BP_I"/>
</dbReference>
<dbReference type="CDD" id="cd01392">
    <property type="entry name" value="HTH_LacI"/>
    <property type="match status" value="1"/>
</dbReference>
<evidence type="ECO:0000256" key="1">
    <source>
        <dbReference type="ARBA" id="ARBA00023015"/>
    </source>
</evidence>
<dbReference type="InterPro" id="IPR010982">
    <property type="entry name" value="Lambda_DNA-bd_dom_sf"/>
</dbReference>
<dbReference type="OrthoDB" id="9790412at2"/>
<sequence length="353" mass="39917">MSESQPEVRMKDIAVALGCSVATVSLALRNDFRISEAMRARVTLQARKMGYKPNPLVSSLIAYRRKPGHSEAGTLAVLTKFGVLQNRWKFDDYFYFYSRLWNGLVERSAELGFRVEEVPLAGTENEGNKLTRIFRTRGIKGIILFPGGPLHQPYPAMDWRHFSVVAAAFHSEELPVHRVASDHAQAMKTAIQHVVALGYRRPGLALTPFLDPGIRFAMSGRFLAWQQGIAPDLRVPLIESKAPELDRKAFELWVRRHQPDVILSLTDEHYGWLRAMKSQKASRIDFVHLAKKENSPLAGVNLRSHEVGRSVINTLARELYLNHSDIPKVPELILVSGEWQDGHSVRRKIATDK</sequence>
<feature type="domain" description="HTH lacI-type" evidence="4">
    <location>
        <begin position="8"/>
        <end position="62"/>
    </location>
</feature>
<dbReference type="GO" id="GO:0003700">
    <property type="term" value="F:DNA-binding transcription factor activity"/>
    <property type="evidence" value="ECO:0007669"/>
    <property type="project" value="TreeGrafter"/>
</dbReference>
<dbReference type="Pfam" id="PF00356">
    <property type="entry name" value="LacI"/>
    <property type="match status" value="1"/>
</dbReference>
<evidence type="ECO:0000256" key="2">
    <source>
        <dbReference type="ARBA" id="ARBA00023125"/>
    </source>
</evidence>
<keyword evidence="1" id="KW-0805">Transcription regulation</keyword>
<keyword evidence="6" id="KW-1185">Reference proteome</keyword>
<dbReference type="InParanoid" id="A0A146G460"/>
<dbReference type="SUPFAM" id="SSF47413">
    <property type="entry name" value="lambda repressor-like DNA-binding domains"/>
    <property type="match status" value="1"/>
</dbReference>
<organism evidence="5 6">
    <name type="scientific">Terrimicrobium sacchariphilum</name>
    <dbReference type="NCBI Taxonomy" id="690879"/>
    <lineage>
        <taxon>Bacteria</taxon>
        <taxon>Pseudomonadati</taxon>
        <taxon>Verrucomicrobiota</taxon>
        <taxon>Terrimicrobiia</taxon>
        <taxon>Terrimicrobiales</taxon>
        <taxon>Terrimicrobiaceae</taxon>
        <taxon>Terrimicrobium</taxon>
    </lineage>
</organism>
<comment type="caution">
    <text evidence="5">The sequence shown here is derived from an EMBL/GenBank/DDBJ whole genome shotgun (WGS) entry which is preliminary data.</text>
</comment>
<name>A0A146G460_TERSA</name>
<dbReference type="AlphaFoldDB" id="A0A146G460"/>
<dbReference type="SUPFAM" id="SSF53822">
    <property type="entry name" value="Periplasmic binding protein-like I"/>
    <property type="match status" value="1"/>
</dbReference>
<dbReference type="Gene3D" id="3.40.50.2300">
    <property type="match status" value="2"/>
</dbReference>
<dbReference type="GO" id="GO:0000976">
    <property type="term" value="F:transcription cis-regulatory region binding"/>
    <property type="evidence" value="ECO:0007669"/>
    <property type="project" value="TreeGrafter"/>
</dbReference>
<reference evidence="6" key="1">
    <citation type="journal article" date="2017" name="Genome Announc.">
        <title>Draft Genome Sequence of Terrimicrobium sacchariphilum NM-5T, a Facultative Anaerobic Soil Bacterium of the Class Spartobacteria.</title>
        <authorList>
            <person name="Qiu Y.L."/>
            <person name="Tourlousse D.M."/>
            <person name="Matsuura N."/>
            <person name="Ohashi A."/>
            <person name="Sekiguchi Y."/>
        </authorList>
    </citation>
    <scope>NUCLEOTIDE SEQUENCE [LARGE SCALE GENOMIC DNA]</scope>
    <source>
        <strain evidence="6">NM-5</strain>
    </source>
</reference>
<evidence type="ECO:0000259" key="4">
    <source>
        <dbReference type="PROSITE" id="PS50932"/>
    </source>
</evidence>
<dbReference type="Gene3D" id="1.10.260.40">
    <property type="entry name" value="lambda repressor-like DNA-binding domains"/>
    <property type="match status" value="1"/>
</dbReference>
<dbReference type="InterPro" id="IPR000843">
    <property type="entry name" value="HTH_LacI"/>
</dbReference>
<dbReference type="PANTHER" id="PTHR30146:SF138">
    <property type="entry name" value="TRANSCRIPTIONAL REGULATORY PROTEIN"/>
    <property type="match status" value="1"/>
</dbReference>